<gene>
    <name evidence="1" type="ORF">K505DRAFT_385502</name>
</gene>
<dbReference type="AlphaFoldDB" id="A0A6A6XAU3"/>
<evidence type="ECO:0000313" key="1">
    <source>
        <dbReference type="EMBL" id="KAF2793498.1"/>
    </source>
</evidence>
<protein>
    <submittedName>
        <fullName evidence="1">Uncharacterized protein</fullName>
    </submittedName>
</protein>
<keyword evidence="2" id="KW-1185">Reference proteome</keyword>
<dbReference type="EMBL" id="MU001925">
    <property type="protein sequence ID" value="KAF2793498.1"/>
    <property type="molecule type" value="Genomic_DNA"/>
</dbReference>
<dbReference type="Proteomes" id="UP000799757">
    <property type="component" value="Unassembled WGS sequence"/>
</dbReference>
<sequence>MTQQFPKETISEPQKDLTIATLHASTNGKLPAISYPHSVPPPTPLDDTPVATLLATLNENISSTGKKTVQHRRALDYAHRMAAKLLALHGAQHHKYLYFGRCVEVYAEAVKVCEARARVVARSKKALRIVIANLREREDAGAGDGERKIVVQRAKDIVDMVKSSQGSWERKMMEVLGQLDRKGLEASTTNALND</sequence>
<organism evidence="1 2">
    <name type="scientific">Melanomma pulvis-pyrius CBS 109.77</name>
    <dbReference type="NCBI Taxonomy" id="1314802"/>
    <lineage>
        <taxon>Eukaryota</taxon>
        <taxon>Fungi</taxon>
        <taxon>Dikarya</taxon>
        <taxon>Ascomycota</taxon>
        <taxon>Pezizomycotina</taxon>
        <taxon>Dothideomycetes</taxon>
        <taxon>Pleosporomycetidae</taxon>
        <taxon>Pleosporales</taxon>
        <taxon>Melanommataceae</taxon>
        <taxon>Melanomma</taxon>
    </lineage>
</organism>
<proteinExistence type="predicted"/>
<accession>A0A6A6XAU3</accession>
<name>A0A6A6XAU3_9PLEO</name>
<reference evidence="1" key="1">
    <citation type="journal article" date="2020" name="Stud. Mycol.">
        <title>101 Dothideomycetes genomes: a test case for predicting lifestyles and emergence of pathogens.</title>
        <authorList>
            <person name="Haridas S."/>
            <person name="Albert R."/>
            <person name="Binder M."/>
            <person name="Bloem J."/>
            <person name="Labutti K."/>
            <person name="Salamov A."/>
            <person name="Andreopoulos B."/>
            <person name="Baker S."/>
            <person name="Barry K."/>
            <person name="Bills G."/>
            <person name="Bluhm B."/>
            <person name="Cannon C."/>
            <person name="Castanera R."/>
            <person name="Culley D."/>
            <person name="Daum C."/>
            <person name="Ezra D."/>
            <person name="Gonzalez J."/>
            <person name="Henrissat B."/>
            <person name="Kuo A."/>
            <person name="Liang C."/>
            <person name="Lipzen A."/>
            <person name="Lutzoni F."/>
            <person name="Magnuson J."/>
            <person name="Mondo S."/>
            <person name="Nolan M."/>
            <person name="Ohm R."/>
            <person name="Pangilinan J."/>
            <person name="Park H.-J."/>
            <person name="Ramirez L."/>
            <person name="Alfaro M."/>
            <person name="Sun H."/>
            <person name="Tritt A."/>
            <person name="Yoshinaga Y."/>
            <person name="Zwiers L.-H."/>
            <person name="Turgeon B."/>
            <person name="Goodwin S."/>
            <person name="Spatafora J."/>
            <person name="Crous P."/>
            <person name="Grigoriev I."/>
        </authorList>
    </citation>
    <scope>NUCLEOTIDE SEQUENCE</scope>
    <source>
        <strain evidence="1">CBS 109.77</strain>
    </source>
</reference>
<evidence type="ECO:0000313" key="2">
    <source>
        <dbReference type="Proteomes" id="UP000799757"/>
    </source>
</evidence>